<feature type="compositionally biased region" description="Low complexity" evidence="3">
    <location>
        <begin position="1"/>
        <end position="17"/>
    </location>
</feature>
<dbReference type="STRING" id="39946.B8AF49"/>
<dbReference type="InterPro" id="IPR052085">
    <property type="entry name" value="WD-SAM-U-box"/>
</dbReference>
<evidence type="ECO:0000256" key="1">
    <source>
        <dbReference type="ARBA" id="ARBA00004906"/>
    </source>
</evidence>
<gene>
    <name evidence="5" type="ORF">OsI_09502</name>
</gene>
<keyword evidence="6" id="KW-1185">Reference proteome</keyword>
<comment type="pathway">
    <text evidence="1">Protein modification; protein ubiquitination.</text>
</comment>
<dbReference type="CDD" id="cd16655">
    <property type="entry name" value="RING-Ubox_WDSUB1-like"/>
    <property type="match status" value="1"/>
</dbReference>
<dbReference type="HOGENOM" id="CLU_114384_3_0_1"/>
<evidence type="ECO:0000313" key="5">
    <source>
        <dbReference type="EMBL" id="EEC74270.1"/>
    </source>
</evidence>
<dbReference type="AlphaFoldDB" id="B8AF49"/>
<dbReference type="Pfam" id="PF04564">
    <property type="entry name" value="U-box"/>
    <property type="match status" value="1"/>
</dbReference>
<keyword evidence="2" id="KW-0808">Transferase</keyword>
<evidence type="ECO:0000256" key="3">
    <source>
        <dbReference type="SAM" id="MobiDB-lite"/>
    </source>
</evidence>
<dbReference type="InterPro" id="IPR013083">
    <property type="entry name" value="Znf_RING/FYVE/PHD"/>
</dbReference>
<accession>B8AF49</accession>
<evidence type="ECO:0000259" key="4">
    <source>
        <dbReference type="PROSITE" id="PS51698"/>
    </source>
</evidence>
<dbReference type="GO" id="GO:0004842">
    <property type="term" value="F:ubiquitin-protein transferase activity"/>
    <property type="evidence" value="ECO:0007669"/>
    <property type="project" value="InterPro"/>
</dbReference>
<reference evidence="5 6" key="1">
    <citation type="journal article" date="2005" name="PLoS Biol.">
        <title>The genomes of Oryza sativa: a history of duplications.</title>
        <authorList>
            <person name="Yu J."/>
            <person name="Wang J."/>
            <person name="Lin W."/>
            <person name="Li S."/>
            <person name="Li H."/>
            <person name="Zhou J."/>
            <person name="Ni P."/>
            <person name="Dong W."/>
            <person name="Hu S."/>
            <person name="Zeng C."/>
            <person name="Zhang J."/>
            <person name="Zhang Y."/>
            <person name="Li R."/>
            <person name="Xu Z."/>
            <person name="Li S."/>
            <person name="Li X."/>
            <person name="Zheng H."/>
            <person name="Cong L."/>
            <person name="Lin L."/>
            <person name="Yin J."/>
            <person name="Geng J."/>
            <person name="Li G."/>
            <person name="Shi J."/>
            <person name="Liu J."/>
            <person name="Lv H."/>
            <person name="Li J."/>
            <person name="Wang J."/>
            <person name="Deng Y."/>
            <person name="Ran L."/>
            <person name="Shi X."/>
            <person name="Wang X."/>
            <person name="Wu Q."/>
            <person name="Li C."/>
            <person name="Ren X."/>
            <person name="Wang J."/>
            <person name="Wang X."/>
            <person name="Li D."/>
            <person name="Liu D."/>
            <person name="Zhang X."/>
            <person name="Ji Z."/>
            <person name="Zhao W."/>
            <person name="Sun Y."/>
            <person name="Zhang Z."/>
            <person name="Bao J."/>
            <person name="Han Y."/>
            <person name="Dong L."/>
            <person name="Ji J."/>
            <person name="Chen P."/>
            <person name="Wu S."/>
            <person name="Liu J."/>
            <person name="Xiao Y."/>
            <person name="Bu D."/>
            <person name="Tan J."/>
            <person name="Yang L."/>
            <person name="Ye C."/>
            <person name="Zhang J."/>
            <person name="Xu J."/>
            <person name="Zhou Y."/>
            <person name="Yu Y."/>
            <person name="Zhang B."/>
            <person name="Zhuang S."/>
            <person name="Wei H."/>
            <person name="Liu B."/>
            <person name="Lei M."/>
            <person name="Yu H."/>
            <person name="Li Y."/>
            <person name="Xu H."/>
            <person name="Wei S."/>
            <person name="He X."/>
            <person name="Fang L."/>
            <person name="Zhang Z."/>
            <person name="Zhang Y."/>
            <person name="Huang X."/>
            <person name="Su Z."/>
            <person name="Tong W."/>
            <person name="Li J."/>
            <person name="Tong Z."/>
            <person name="Li S."/>
            <person name="Ye J."/>
            <person name="Wang L."/>
            <person name="Fang L."/>
            <person name="Lei T."/>
            <person name="Chen C."/>
            <person name="Chen H."/>
            <person name="Xu Z."/>
            <person name="Li H."/>
            <person name="Huang H."/>
            <person name="Zhang F."/>
            <person name="Xu H."/>
            <person name="Li N."/>
            <person name="Zhao C."/>
            <person name="Li S."/>
            <person name="Dong L."/>
            <person name="Huang Y."/>
            <person name="Li L."/>
            <person name="Xi Y."/>
            <person name="Qi Q."/>
            <person name="Li W."/>
            <person name="Zhang B."/>
            <person name="Hu W."/>
            <person name="Zhang Y."/>
            <person name="Tian X."/>
            <person name="Jiao Y."/>
            <person name="Liang X."/>
            <person name="Jin J."/>
            <person name="Gao L."/>
            <person name="Zheng W."/>
            <person name="Hao B."/>
            <person name="Liu S."/>
            <person name="Wang W."/>
            <person name="Yuan L."/>
            <person name="Cao M."/>
            <person name="McDermott J."/>
            <person name="Samudrala R."/>
            <person name="Wang J."/>
            <person name="Wong G.K."/>
            <person name="Yang H."/>
        </authorList>
    </citation>
    <scope>NUCLEOTIDE SEQUENCE [LARGE SCALE GENOMIC DNA]</scope>
    <source>
        <strain evidence="6">cv. 93-11</strain>
    </source>
</reference>
<dbReference type="InterPro" id="IPR003613">
    <property type="entry name" value="Ubox_domain"/>
</dbReference>
<dbReference type="Gene3D" id="3.30.40.10">
    <property type="entry name" value="Zinc/RING finger domain, C3HC4 (zinc finger)"/>
    <property type="match status" value="1"/>
</dbReference>
<evidence type="ECO:0000256" key="2">
    <source>
        <dbReference type="ARBA" id="ARBA00022679"/>
    </source>
</evidence>
<proteinExistence type="predicted"/>
<dbReference type="PANTHER" id="PTHR46573">
    <property type="entry name" value="WD REPEAT, SAM AND U-BOX DOMAIN-CONTAINING PROTEIN 1"/>
    <property type="match status" value="1"/>
</dbReference>
<dbReference type="SUPFAM" id="SSF57850">
    <property type="entry name" value="RING/U-box"/>
    <property type="match status" value="1"/>
</dbReference>
<sequence>MSAAPGRSWSSVSSSSDGGEGGAPSYFVCPILKEVMRDPQIAGDGFSYEAEAIREWLRSGRDTSPMTNLKLPRRELVPNHPLRDAIHHWRLRRAMRTNFTTGLDSYYY</sequence>
<dbReference type="GO" id="GO:0016567">
    <property type="term" value="P:protein ubiquitination"/>
    <property type="evidence" value="ECO:0007669"/>
    <property type="project" value="UniProtKB-UniPathway"/>
</dbReference>
<dbReference type="UniPathway" id="UPA00143"/>
<dbReference type="Gramene" id="BGIOSGA009319-TA">
    <property type="protein sequence ID" value="BGIOSGA009319-PA"/>
    <property type="gene ID" value="BGIOSGA009319"/>
</dbReference>
<protein>
    <recommendedName>
        <fullName evidence="4">U-box domain-containing protein</fullName>
    </recommendedName>
</protein>
<feature type="domain" description="U-box" evidence="4">
    <location>
        <begin position="22"/>
        <end position="96"/>
    </location>
</feature>
<name>B8AF49_ORYSI</name>
<dbReference type="PROSITE" id="PS51698">
    <property type="entry name" value="U_BOX"/>
    <property type="match status" value="1"/>
</dbReference>
<feature type="region of interest" description="Disordered" evidence="3">
    <location>
        <begin position="1"/>
        <end position="22"/>
    </location>
</feature>
<dbReference type="Proteomes" id="UP000007015">
    <property type="component" value="Chromosome 2"/>
</dbReference>
<evidence type="ECO:0000313" key="6">
    <source>
        <dbReference type="Proteomes" id="UP000007015"/>
    </source>
</evidence>
<dbReference type="SMART" id="SM00504">
    <property type="entry name" value="Ubox"/>
    <property type="match status" value="1"/>
</dbReference>
<dbReference type="OMA" id="ANISWWI"/>
<dbReference type="EMBL" id="CM000127">
    <property type="protein sequence ID" value="EEC74270.1"/>
    <property type="molecule type" value="Genomic_DNA"/>
</dbReference>
<organism evidence="5 6">
    <name type="scientific">Oryza sativa subsp. indica</name>
    <name type="common">Rice</name>
    <dbReference type="NCBI Taxonomy" id="39946"/>
    <lineage>
        <taxon>Eukaryota</taxon>
        <taxon>Viridiplantae</taxon>
        <taxon>Streptophyta</taxon>
        <taxon>Embryophyta</taxon>
        <taxon>Tracheophyta</taxon>
        <taxon>Spermatophyta</taxon>
        <taxon>Magnoliopsida</taxon>
        <taxon>Liliopsida</taxon>
        <taxon>Poales</taxon>
        <taxon>Poaceae</taxon>
        <taxon>BOP clade</taxon>
        <taxon>Oryzoideae</taxon>
        <taxon>Oryzeae</taxon>
        <taxon>Oryzinae</taxon>
        <taxon>Oryza</taxon>
        <taxon>Oryza sativa</taxon>
    </lineage>
</organism>
<dbReference type="PANTHER" id="PTHR46573:SF1">
    <property type="entry name" value="WD REPEAT, SAM AND U-BOX DOMAIN-CONTAINING PROTEIN 1"/>
    <property type="match status" value="1"/>
</dbReference>